<dbReference type="Proteomes" id="UP000189339">
    <property type="component" value="Unassembled WGS sequence"/>
</dbReference>
<protein>
    <submittedName>
        <fullName evidence="1">Uncharacterized protein</fullName>
    </submittedName>
</protein>
<name>A0A1V2DQR0_9GAMM</name>
<dbReference type="EMBL" id="MSCW01000007">
    <property type="protein sequence ID" value="ONF42994.1"/>
    <property type="molecule type" value="Genomic_DNA"/>
</dbReference>
<comment type="caution">
    <text evidence="1">The sequence shown here is derived from an EMBL/GenBank/DDBJ whole genome shotgun (WGS) entry which is preliminary data.</text>
</comment>
<evidence type="ECO:0000313" key="1">
    <source>
        <dbReference type="EMBL" id="ONF42994.1"/>
    </source>
</evidence>
<evidence type="ECO:0000313" key="2">
    <source>
        <dbReference type="Proteomes" id="UP000189339"/>
    </source>
</evidence>
<keyword evidence="2" id="KW-1185">Reference proteome</keyword>
<reference evidence="1 2" key="1">
    <citation type="submission" date="2016-12" db="EMBL/GenBank/DDBJ databases">
        <title>Marinobacter lutaoensis whole genome sequencing.</title>
        <authorList>
            <person name="Verma A."/>
            <person name="Krishnamurthi S."/>
        </authorList>
    </citation>
    <scope>NUCLEOTIDE SEQUENCE [LARGE SCALE GENOMIC DNA]</scope>
    <source>
        <strain evidence="1 2">T5054</strain>
    </source>
</reference>
<dbReference type="RefSeq" id="WP_076724472.1">
    <property type="nucleotide sequence ID" value="NZ_JABWTC010000017.1"/>
</dbReference>
<sequence length="64" mass="7293">MTETFVTTTRPLPSSILHNGTEVRRQHTRAAARKLAGFLRRKIRRINRKATEVAQDMPQVQGGH</sequence>
<gene>
    <name evidence="1" type="ORF">BTO32_09845</name>
</gene>
<dbReference type="OrthoDB" id="6371013at2"/>
<dbReference type="AlphaFoldDB" id="A0A1V2DQR0"/>
<organism evidence="1 2">
    <name type="scientific">Marinobacter lutaoensis</name>
    <dbReference type="NCBI Taxonomy" id="135739"/>
    <lineage>
        <taxon>Bacteria</taxon>
        <taxon>Pseudomonadati</taxon>
        <taxon>Pseudomonadota</taxon>
        <taxon>Gammaproteobacteria</taxon>
        <taxon>Pseudomonadales</taxon>
        <taxon>Marinobacteraceae</taxon>
        <taxon>Marinobacter</taxon>
    </lineage>
</organism>
<proteinExistence type="predicted"/>
<accession>A0A1V2DQR0</accession>